<dbReference type="SUPFAM" id="SSF161098">
    <property type="entry name" value="MetI-like"/>
    <property type="match status" value="1"/>
</dbReference>
<feature type="transmembrane region" description="Helical" evidence="10">
    <location>
        <begin position="29"/>
        <end position="50"/>
    </location>
</feature>
<dbReference type="InterPro" id="IPR010065">
    <property type="entry name" value="AA_ABC_transptr_permease_3TM"/>
</dbReference>
<comment type="similarity">
    <text evidence="3">Belongs to the binding-protein-dependent transport system permease family. HisMQ subfamily.</text>
</comment>
<dbReference type="GO" id="GO:0043190">
    <property type="term" value="C:ATP-binding cassette (ABC) transporter complex"/>
    <property type="evidence" value="ECO:0007669"/>
    <property type="project" value="InterPro"/>
</dbReference>
<dbReference type="OrthoDB" id="9814902at2"/>
<dbReference type="Pfam" id="PF00528">
    <property type="entry name" value="BPD_transp_1"/>
    <property type="match status" value="1"/>
</dbReference>
<keyword evidence="13" id="KW-1185">Reference proteome</keyword>
<keyword evidence="6 10" id="KW-0812">Transmembrane</keyword>
<comment type="function">
    <text evidence="1">Part of the binding-protein-dependent transport system for glutamine; probably responsible for the translocation of the substrate across the membrane.</text>
</comment>
<feature type="domain" description="ABC transmembrane type-1" evidence="11">
    <location>
        <begin position="25"/>
        <end position="207"/>
    </location>
</feature>
<evidence type="ECO:0000256" key="2">
    <source>
        <dbReference type="ARBA" id="ARBA00004429"/>
    </source>
</evidence>
<keyword evidence="8 10" id="KW-1133">Transmembrane helix</keyword>
<reference evidence="12 13" key="1">
    <citation type="submission" date="2017-01" db="EMBL/GenBank/DDBJ databases">
        <authorList>
            <person name="Mah S.A."/>
            <person name="Swanson W.J."/>
            <person name="Moy G.W."/>
            <person name="Vacquier V.D."/>
        </authorList>
    </citation>
    <scope>NUCLEOTIDE SEQUENCE [LARGE SCALE GENOMIC DNA]</scope>
    <source>
        <strain evidence="12 13">DCY110</strain>
    </source>
</reference>
<evidence type="ECO:0000259" key="11">
    <source>
        <dbReference type="PROSITE" id="PS50928"/>
    </source>
</evidence>
<evidence type="ECO:0000313" key="13">
    <source>
        <dbReference type="Proteomes" id="UP000186609"/>
    </source>
</evidence>
<dbReference type="STRING" id="1842727.RD110_00035"/>
<evidence type="ECO:0000256" key="1">
    <source>
        <dbReference type="ARBA" id="ARBA00003159"/>
    </source>
</evidence>
<evidence type="ECO:0000256" key="3">
    <source>
        <dbReference type="ARBA" id="ARBA00010072"/>
    </source>
</evidence>
<dbReference type="AlphaFoldDB" id="A0A1P8JPY7"/>
<evidence type="ECO:0000256" key="5">
    <source>
        <dbReference type="ARBA" id="ARBA00022475"/>
    </source>
</evidence>
<evidence type="ECO:0000313" key="12">
    <source>
        <dbReference type="EMBL" id="APW35802.1"/>
    </source>
</evidence>
<gene>
    <name evidence="12" type="ORF">RD110_00035</name>
</gene>
<dbReference type="CDD" id="cd06261">
    <property type="entry name" value="TM_PBP2"/>
    <property type="match status" value="1"/>
</dbReference>
<dbReference type="GO" id="GO:0006865">
    <property type="term" value="P:amino acid transport"/>
    <property type="evidence" value="ECO:0007669"/>
    <property type="project" value="UniProtKB-KW"/>
</dbReference>
<sequence length="224" mass="24782">MEALLQNFFNLPIYAQVFPYLLQGLWTTIWLSALVIPLGAAAGLALALVLSQSRRRTLRWAAVAFIDFFRAFPPLVLLVFVYFGLPFLGWEIPKLGAVVLGFLLNNAAYFAEVFRAGLEAVAPGQMEAARSTGLTRLQALRHVVIPQAVKNVMPDLVSNSIEVVKLTTIASVVGLPELLRAARDAQSLVYNPSPVVLAALMYLALLWPLTRWMARLEHRRTAAR</sequence>
<dbReference type="GO" id="GO:0022857">
    <property type="term" value="F:transmembrane transporter activity"/>
    <property type="evidence" value="ECO:0007669"/>
    <property type="project" value="InterPro"/>
</dbReference>
<evidence type="ECO:0000256" key="9">
    <source>
        <dbReference type="ARBA" id="ARBA00023136"/>
    </source>
</evidence>
<evidence type="ECO:0000256" key="8">
    <source>
        <dbReference type="ARBA" id="ARBA00022989"/>
    </source>
</evidence>
<dbReference type="PANTHER" id="PTHR30614:SF20">
    <property type="entry name" value="GLUTAMINE TRANSPORT SYSTEM PERMEASE PROTEIN GLNP"/>
    <property type="match status" value="1"/>
</dbReference>
<dbReference type="InterPro" id="IPR043429">
    <property type="entry name" value="ArtM/GltK/GlnP/TcyL/YhdX-like"/>
</dbReference>
<keyword evidence="5" id="KW-1003">Cell membrane</keyword>
<accession>A0A1P8JPY7</accession>
<proteinExistence type="inferred from homology"/>
<dbReference type="InterPro" id="IPR035906">
    <property type="entry name" value="MetI-like_sf"/>
</dbReference>
<dbReference type="InterPro" id="IPR000515">
    <property type="entry name" value="MetI-like"/>
</dbReference>
<protein>
    <submittedName>
        <fullName evidence="12">Polar amino acid ABC transporter permease</fullName>
    </submittedName>
</protein>
<dbReference type="NCBIfam" id="TIGR01726">
    <property type="entry name" value="HEQRo_perm_3TM"/>
    <property type="match status" value="1"/>
</dbReference>
<dbReference type="EMBL" id="CP019236">
    <property type="protein sequence ID" value="APW35802.1"/>
    <property type="molecule type" value="Genomic_DNA"/>
</dbReference>
<evidence type="ECO:0000256" key="10">
    <source>
        <dbReference type="RuleBase" id="RU363032"/>
    </source>
</evidence>
<keyword evidence="4 10" id="KW-0813">Transport</keyword>
<feature type="transmembrane region" description="Helical" evidence="10">
    <location>
        <begin position="195"/>
        <end position="214"/>
    </location>
</feature>
<feature type="transmembrane region" description="Helical" evidence="10">
    <location>
        <begin position="62"/>
        <end position="85"/>
    </location>
</feature>
<dbReference type="RefSeq" id="WP_076195519.1">
    <property type="nucleotide sequence ID" value="NZ_CP019236.1"/>
</dbReference>
<organism evidence="12 13">
    <name type="scientific">Rhodoferax koreensis</name>
    <dbReference type="NCBI Taxonomy" id="1842727"/>
    <lineage>
        <taxon>Bacteria</taxon>
        <taxon>Pseudomonadati</taxon>
        <taxon>Pseudomonadota</taxon>
        <taxon>Betaproteobacteria</taxon>
        <taxon>Burkholderiales</taxon>
        <taxon>Comamonadaceae</taxon>
        <taxon>Rhodoferax</taxon>
    </lineage>
</organism>
<dbReference type="KEGG" id="rhy:RD110_00035"/>
<dbReference type="Gene3D" id="1.10.3720.10">
    <property type="entry name" value="MetI-like"/>
    <property type="match status" value="1"/>
</dbReference>
<evidence type="ECO:0000256" key="4">
    <source>
        <dbReference type="ARBA" id="ARBA00022448"/>
    </source>
</evidence>
<keyword evidence="7" id="KW-0029">Amino-acid transport</keyword>
<keyword evidence="9 10" id="KW-0472">Membrane</keyword>
<dbReference type="PANTHER" id="PTHR30614">
    <property type="entry name" value="MEMBRANE COMPONENT OF AMINO ACID ABC TRANSPORTER"/>
    <property type="match status" value="1"/>
</dbReference>
<name>A0A1P8JPY7_9BURK</name>
<dbReference type="PROSITE" id="PS50928">
    <property type="entry name" value="ABC_TM1"/>
    <property type="match status" value="1"/>
</dbReference>
<evidence type="ECO:0000256" key="7">
    <source>
        <dbReference type="ARBA" id="ARBA00022970"/>
    </source>
</evidence>
<comment type="subcellular location">
    <subcellularLocation>
        <location evidence="2">Cell inner membrane</location>
        <topology evidence="2">Multi-pass membrane protein</topology>
    </subcellularLocation>
    <subcellularLocation>
        <location evidence="10">Cell membrane</location>
        <topology evidence="10">Multi-pass membrane protein</topology>
    </subcellularLocation>
</comment>
<dbReference type="Proteomes" id="UP000186609">
    <property type="component" value="Chromosome"/>
</dbReference>
<evidence type="ECO:0000256" key="6">
    <source>
        <dbReference type="ARBA" id="ARBA00022692"/>
    </source>
</evidence>